<evidence type="ECO:0000313" key="1">
    <source>
        <dbReference type="EMBL" id="KRL87682.1"/>
    </source>
</evidence>
<protein>
    <submittedName>
        <fullName evidence="1">Uncharacterized protein</fullName>
    </submittedName>
</protein>
<dbReference type="PATRIC" id="fig|1423760.3.peg.1030"/>
<comment type="caution">
    <text evidence="1">The sequence shown here is derived from an EMBL/GenBank/DDBJ whole genome shotgun (WGS) entry which is preliminary data.</text>
</comment>
<dbReference type="Proteomes" id="UP000050816">
    <property type="component" value="Unassembled WGS sequence"/>
</dbReference>
<sequence>MEQFPHITDIVITVDQDLQLETDFRLSQKQRIQLAVNHEVTLSYLTFKPFAKKAHQYLAMTSEDDRFWTCTQDLVTYDYTIRLLPDPIAR</sequence>
<evidence type="ECO:0000313" key="2">
    <source>
        <dbReference type="Proteomes" id="UP000050816"/>
    </source>
</evidence>
<dbReference type="RefSeq" id="WP_019206693.1">
    <property type="nucleotide sequence ID" value="NZ_AZFK01000088.1"/>
</dbReference>
<name>A0A0R1UA38_9LACO</name>
<accession>A0A0R1UA38</accession>
<dbReference type="AlphaFoldDB" id="A0A0R1UA38"/>
<gene>
    <name evidence="1" type="ORF">FC43_GL000997</name>
</gene>
<dbReference type="GeneID" id="82934418"/>
<dbReference type="EMBL" id="AZFK01000088">
    <property type="protein sequence ID" value="KRL87682.1"/>
    <property type="molecule type" value="Genomic_DNA"/>
</dbReference>
<organism evidence="1 2">
    <name type="scientific">Limosilactobacillus ingluviei DSM 15946</name>
    <dbReference type="NCBI Taxonomy" id="1423760"/>
    <lineage>
        <taxon>Bacteria</taxon>
        <taxon>Bacillati</taxon>
        <taxon>Bacillota</taxon>
        <taxon>Bacilli</taxon>
        <taxon>Lactobacillales</taxon>
        <taxon>Lactobacillaceae</taxon>
        <taxon>Limosilactobacillus</taxon>
    </lineage>
</organism>
<proteinExistence type="predicted"/>
<reference evidence="1 2" key="1">
    <citation type="journal article" date="2015" name="Genome Announc.">
        <title>Expanding the biotechnology potential of lactobacilli through comparative genomics of 213 strains and associated genera.</title>
        <authorList>
            <person name="Sun Z."/>
            <person name="Harris H.M."/>
            <person name="McCann A."/>
            <person name="Guo C."/>
            <person name="Argimon S."/>
            <person name="Zhang W."/>
            <person name="Yang X."/>
            <person name="Jeffery I.B."/>
            <person name="Cooney J.C."/>
            <person name="Kagawa T.F."/>
            <person name="Liu W."/>
            <person name="Song Y."/>
            <person name="Salvetti E."/>
            <person name="Wrobel A."/>
            <person name="Rasinkangas P."/>
            <person name="Parkhill J."/>
            <person name="Rea M.C."/>
            <person name="O'Sullivan O."/>
            <person name="Ritari J."/>
            <person name="Douillard F.P."/>
            <person name="Paul Ross R."/>
            <person name="Yang R."/>
            <person name="Briner A.E."/>
            <person name="Felis G.E."/>
            <person name="de Vos W.M."/>
            <person name="Barrangou R."/>
            <person name="Klaenhammer T.R."/>
            <person name="Caufield P.W."/>
            <person name="Cui Y."/>
            <person name="Zhang H."/>
            <person name="O'Toole P.W."/>
        </authorList>
    </citation>
    <scope>NUCLEOTIDE SEQUENCE [LARGE SCALE GENOMIC DNA]</scope>
    <source>
        <strain evidence="1 2">DSM 15946</strain>
    </source>
</reference>